<dbReference type="Gene3D" id="3.90.1300.10">
    <property type="entry name" value="Amidase signature (AS) domain"/>
    <property type="match status" value="3"/>
</dbReference>
<evidence type="ECO:0000313" key="5">
    <source>
        <dbReference type="Proteomes" id="UP000032180"/>
    </source>
</evidence>
<sequence length="1657" mass="176443">MSRHGLHRLLLAVVLLVHAAATGCRAFQTEEATVDAIQLGFTNGSLTSKQLVLFYLDRIARLNPLLHAVIEVNPDALYQAACADADRRRGRSHGYGPLHGVPVLLKDSIATRDRLNTTAGSFALLGSVVRRDAGVVRRLRRAGAVVLGKANLDEWANFRTLEGTGGWSARGGQGRNPYVLSAAPCGSSTGSAIAAAANMAAVTLGTETDGSILCPSSLNSVVGIKPTVGLTSRAGVVPISPRQDTIGPICRTVADAVHVLDAIVGYDYHDAKATKAASKYIPPGGYMQFLKPDGLRGKRLGIPNGFFNFPNGSVQQIVYQQLLETVRKQGAIVVENLDIANLTVIQDVLNNGEQIVLAAEFKSSLNSYLSDLSYSPVRSLAEIIAFNNAHPIEERLKDFGQLIFLVAENTTGIGSPERAAIRQLNKLSADGLEKLMKEEQLDAVITPNDSLSTVLAIGGMPAITVPAGYGKRGVPFGICFGGLKGYEPRLIEIAYAFEQATMVRKTPKHAYPVMSPVLPCLPSLLPRRGDRRGKRAERSLKTTCNSAMTQLRHPLAVAIMSLAAAAAAFCCCCSATTKFEFHEATIDAIQLGFENGSLTSTALTRFYLDQITRLNPLLHAVIEVNPDALEQAAHADADRAASGHRRCGGKLHGVPVLLKDNIATRDRLNTTAGSLALLGSVVRRDAGVAAHLRSAGAVILGKGNPSEWSNFRPVDSGWSARGGQTLNPYVLSAGPCGSSSGPAVAAAANLAAVTLGTETDGSILCPASLNSVVGIKPTVGLTSRAGVIPISPRQDTVGPICRTVSDAVHVLDVIVGYDELDAEATGAASKFIPTGGYGQFLRMDGLKGKRIGIPNGYFTEGAYGKAQLRVYLEHLATLRKHGAVVIENIDLATNFSAFQDDLNSNEKIAMQAEFKLSVNAYLSDLLHSPVRSLTDVIAFNNAHPVEERLQDFGQPDLIAAQETNGIGPVEKAAIHRLNELSADGLEKLMSNHQLDAIVTPNSDASNLFAIGGMPAITVPAGYDRQGVPFGICFGGLKGYEPRLIEITYSFEQATKIRRMPANRSTPAIMAHPRLQLAAAFVTLAAFAAVAGCSASAKFKFEEATVDAIQLGFKTGTLTSTQLVRFYLDRIRKLAPLHAVIEVNPDALAQAARADADRAASGHHYYGGPLHGVPVLLKDNIATRDRLNTTAGSLSLLGSVVRRDSGVAARLRAAGAVILGKTNPSEWSHFRYSGSLSGWSARGGQTLVFVKFPLKNPYVLSADPCGSSSGSAVAAAANLAAVTLGTETDGSILYPASKNSVVGIKPTLGLTSRSGVIPITPRQDTVGPMCRTVSDAVHVLDTIVGYDALDAEATGAASKYIPVGGYAQFLRMDGLRGKRIGVPNGFFTKELYGKKELTVYRKHIASMRKHGAMMIQNIDIIENLTEVQNIIWTIGIIPMQAEFKLSLNSYLSDLLYSPVRSLADVIAFNKAHPLEERLKDLGQDLLISSEKTNGIGPHEKTVLELLHELSADGLEMLMKKHQLDAIVTPNSDASSFFAIGGMPAITVPAGYNDQGVPFGICFGGLKGYEPRLIEMAYSFEQATKVRRERYCKANQSTPSVPKYSNLGEDEGNRLSMRPIASASPSQHTTTTSPPSTPPIKGLVLALSSPHLLLELALS</sequence>
<evidence type="ECO:0000256" key="2">
    <source>
        <dbReference type="SAM" id="SignalP"/>
    </source>
</evidence>
<proteinExistence type="predicted"/>
<feature type="compositionally biased region" description="Low complexity" evidence="1">
    <location>
        <begin position="1620"/>
        <end position="1632"/>
    </location>
</feature>
<accession>A0A0D9W2G5</accession>
<keyword evidence="2" id="KW-0732">Signal</keyword>
<evidence type="ECO:0000259" key="3">
    <source>
        <dbReference type="Pfam" id="PF01425"/>
    </source>
</evidence>
<evidence type="ECO:0000256" key="1">
    <source>
        <dbReference type="SAM" id="MobiDB-lite"/>
    </source>
</evidence>
<dbReference type="Pfam" id="PF01425">
    <property type="entry name" value="Amidase"/>
    <property type="match status" value="3"/>
</dbReference>
<dbReference type="InterPro" id="IPR023631">
    <property type="entry name" value="Amidase_dom"/>
</dbReference>
<dbReference type="Gramene" id="LPERR04G02240.1">
    <property type="protein sequence ID" value="LPERR04G02240.1"/>
    <property type="gene ID" value="LPERR04G02240"/>
</dbReference>
<keyword evidence="5" id="KW-1185">Reference proteome</keyword>
<feature type="region of interest" description="Disordered" evidence="1">
    <location>
        <begin position="1620"/>
        <end position="1639"/>
    </location>
</feature>
<dbReference type="PANTHER" id="PTHR42678">
    <property type="entry name" value="AMIDASE"/>
    <property type="match status" value="1"/>
</dbReference>
<dbReference type="PROSITE" id="PS51257">
    <property type="entry name" value="PROKAR_LIPOPROTEIN"/>
    <property type="match status" value="1"/>
</dbReference>
<dbReference type="PANTHER" id="PTHR42678:SF34">
    <property type="entry name" value="OS04G0183300 PROTEIN"/>
    <property type="match status" value="1"/>
</dbReference>
<name>A0A0D9W2G5_9ORYZ</name>
<feature type="domain" description="Amidase" evidence="3">
    <location>
        <begin position="51"/>
        <end position="448"/>
    </location>
</feature>
<dbReference type="SUPFAM" id="SSF75304">
    <property type="entry name" value="Amidase signature (AS) enzymes"/>
    <property type="match status" value="3"/>
</dbReference>
<organism evidence="4 5">
    <name type="scientific">Leersia perrieri</name>
    <dbReference type="NCBI Taxonomy" id="77586"/>
    <lineage>
        <taxon>Eukaryota</taxon>
        <taxon>Viridiplantae</taxon>
        <taxon>Streptophyta</taxon>
        <taxon>Embryophyta</taxon>
        <taxon>Tracheophyta</taxon>
        <taxon>Spermatophyta</taxon>
        <taxon>Magnoliopsida</taxon>
        <taxon>Liliopsida</taxon>
        <taxon>Poales</taxon>
        <taxon>Poaceae</taxon>
        <taxon>BOP clade</taxon>
        <taxon>Oryzoideae</taxon>
        <taxon>Oryzeae</taxon>
        <taxon>Oryzinae</taxon>
        <taxon>Leersia</taxon>
    </lineage>
</organism>
<feature type="region of interest" description="Disordered" evidence="1">
    <location>
        <begin position="1592"/>
        <end position="1611"/>
    </location>
</feature>
<reference evidence="4 5" key="1">
    <citation type="submission" date="2012-08" db="EMBL/GenBank/DDBJ databases">
        <title>Oryza genome evolution.</title>
        <authorList>
            <person name="Wing R.A."/>
        </authorList>
    </citation>
    <scope>NUCLEOTIDE SEQUENCE</scope>
</reference>
<feature type="chain" id="PRO_5002348115" description="Amidase domain-containing protein" evidence="2">
    <location>
        <begin position="27"/>
        <end position="1657"/>
    </location>
</feature>
<dbReference type="STRING" id="77586.A0A0D9W2G5"/>
<dbReference type="EnsemblPlants" id="LPERR04G02240.1">
    <property type="protein sequence ID" value="LPERR04G02240.1"/>
    <property type="gene ID" value="LPERR04G02240"/>
</dbReference>
<dbReference type="eggNOG" id="KOG1211">
    <property type="taxonomic scope" value="Eukaryota"/>
</dbReference>
<feature type="signal peptide" evidence="2">
    <location>
        <begin position="1"/>
        <end position="26"/>
    </location>
</feature>
<dbReference type="Proteomes" id="UP000032180">
    <property type="component" value="Chromosome 4"/>
</dbReference>
<feature type="domain" description="Amidase" evidence="3">
    <location>
        <begin position="1122"/>
        <end position="1528"/>
    </location>
</feature>
<reference evidence="5" key="2">
    <citation type="submission" date="2013-12" db="EMBL/GenBank/DDBJ databases">
        <authorList>
            <person name="Yu Y."/>
            <person name="Lee S."/>
            <person name="de Baynast K."/>
            <person name="Wissotski M."/>
            <person name="Liu L."/>
            <person name="Talag J."/>
            <person name="Goicoechea J."/>
            <person name="Angelova A."/>
            <person name="Jetty R."/>
            <person name="Kudrna D."/>
            <person name="Golser W."/>
            <person name="Rivera L."/>
            <person name="Zhang J."/>
            <person name="Wing R."/>
        </authorList>
    </citation>
    <scope>NUCLEOTIDE SEQUENCE</scope>
</reference>
<dbReference type="HOGENOM" id="CLU_003167_1_0_1"/>
<reference evidence="4" key="3">
    <citation type="submission" date="2015-04" db="UniProtKB">
        <authorList>
            <consortium name="EnsemblPlants"/>
        </authorList>
    </citation>
    <scope>IDENTIFICATION</scope>
</reference>
<evidence type="ECO:0000313" key="4">
    <source>
        <dbReference type="EnsemblPlants" id="LPERR04G02240.1"/>
    </source>
</evidence>
<feature type="domain" description="Amidase" evidence="3">
    <location>
        <begin position="603"/>
        <end position="1000"/>
    </location>
</feature>
<dbReference type="InterPro" id="IPR036928">
    <property type="entry name" value="AS_sf"/>
</dbReference>
<protein>
    <recommendedName>
        <fullName evidence="3">Amidase domain-containing protein</fullName>
    </recommendedName>
</protein>